<protein>
    <submittedName>
        <fullName evidence="4">Glycosyltransferase family protein</fullName>
    </submittedName>
</protein>
<keyword evidence="3" id="KW-0732">Signal</keyword>
<feature type="region of interest" description="Disordered" evidence="1">
    <location>
        <begin position="402"/>
        <end position="426"/>
    </location>
</feature>
<accession>A0A086JLE9</accession>
<organism evidence="4 5">
    <name type="scientific">Toxoplasma gondii p89</name>
    <dbReference type="NCBI Taxonomy" id="943119"/>
    <lineage>
        <taxon>Eukaryota</taxon>
        <taxon>Sar</taxon>
        <taxon>Alveolata</taxon>
        <taxon>Apicomplexa</taxon>
        <taxon>Conoidasida</taxon>
        <taxon>Coccidia</taxon>
        <taxon>Eucoccidiorida</taxon>
        <taxon>Eimeriorina</taxon>
        <taxon>Sarcocystidae</taxon>
        <taxon>Toxoplasma</taxon>
    </lineage>
</organism>
<keyword evidence="2" id="KW-1133">Transmembrane helix</keyword>
<evidence type="ECO:0000313" key="4">
    <source>
        <dbReference type="EMBL" id="KFG32967.1"/>
    </source>
</evidence>
<evidence type="ECO:0000313" key="5">
    <source>
        <dbReference type="Proteomes" id="UP000028828"/>
    </source>
</evidence>
<feature type="region of interest" description="Disordered" evidence="1">
    <location>
        <begin position="540"/>
        <end position="567"/>
    </location>
</feature>
<feature type="region of interest" description="Disordered" evidence="1">
    <location>
        <begin position="486"/>
        <end position="523"/>
    </location>
</feature>
<keyword evidence="2" id="KW-0472">Membrane</keyword>
<dbReference type="Pfam" id="PF04488">
    <property type="entry name" value="Gly_transf_sug"/>
    <property type="match status" value="1"/>
</dbReference>
<dbReference type="GO" id="GO:0016740">
    <property type="term" value="F:transferase activity"/>
    <property type="evidence" value="ECO:0007669"/>
    <property type="project" value="UniProtKB-KW"/>
</dbReference>
<reference evidence="4 5" key="1">
    <citation type="submission" date="2014-03" db="EMBL/GenBank/DDBJ databases">
        <authorList>
            <person name="Sibley D."/>
            <person name="Venepally P."/>
            <person name="Karamycheva S."/>
            <person name="Hadjithomas M."/>
            <person name="Khan A."/>
            <person name="Brunk B."/>
            <person name="Roos D."/>
            <person name="Caler E."/>
            <person name="Lorenzi H."/>
        </authorList>
    </citation>
    <scope>NUCLEOTIDE SEQUENCE [LARGE SCALE GENOMIC DNA]</scope>
    <source>
        <strain evidence="5">p89</strain>
    </source>
</reference>
<keyword evidence="2" id="KW-0812">Transmembrane</keyword>
<feature type="region of interest" description="Disordered" evidence="1">
    <location>
        <begin position="927"/>
        <end position="962"/>
    </location>
</feature>
<keyword evidence="4" id="KW-0808">Transferase</keyword>
<dbReference type="InterPro" id="IPR007577">
    <property type="entry name" value="GlycoTrfase_DXD_sugar-bd_CS"/>
</dbReference>
<comment type="caution">
    <text evidence="4">The sequence shown here is derived from an EMBL/GenBank/DDBJ whole genome shotgun (WGS) entry which is preliminary data.</text>
</comment>
<feature type="region of interest" description="Disordered" evidence="1">
    <location>
        <begin position="36"/>
        <end position="95"/>
    </location>
</feature>
<evidence type="ECO:0000256" key="2">
    <source>
        <dbReference type="SAM" id="Phobius"/>
    </source>
</evidence>
<feature type="transmembrane region" description="Helical" evidence="2">
    <location>
        <begin position="6"/>
        <end position="31"/>
    </location>
</feature>
<feature type="region of interest" description="Disordered" evidence="1">
    <location>
        <begin position="623"/>
        <end position="653"/>
    </location>
</feature>
<dbReference type="InterPro" id="IPR029044">
    <property type="entry name" value="Nucleotide-diphossugar_trans"/>
</dbReference>
<feature type="compositionally biased region" description="Low complexity" evidence="1">
    <location>
        <begin position="268"/>
        <end position="306"/>
    </location>
</feature>
<dbReference type="EMBL" id="AEYI02001802">
    <property type="protein sequence ID" value="KFG32967.1"/>
    <property type="molecule type" value="Genomic_DNA"/>
</dbReference>
<feature type="signal peptide" evidence="3">
    <location>
        <begin position="1"/>
        <end position="18"/>
    </location>
</feature>
<feature type="compositionally biased region" description="Low complexity" evidence="1">
    <location>
        <begin position="540"/>
        <end position="564"/>
    </location>
</feature>
<feature type="region of interest" description="Disordered" evidence="1">
    <location>
        <begin position="268"/>
        <end position="319"/>
    </location>
</feature>
<gene>
    <name evidence="4" type="ORF">TGP89_266320</name>
</gene>
<feature type="compositionally biased region" description="Low complexity" evidence="1">
    <location>
        <begin position="66"/>
        <end position="80"/>
    </location>
</feature>
<feature type="chain" id="PRO_5001808420" evidence="3">
    <location>
        <begin position="19"/>
        <end position="1097"/>
    </location>
</feature>
<name>A0A086JLE9_TOXGO</name>
<feature type="compositionally biased region" description="Basic and acidic residues" evidence="1">
    <location>
        <begin position="947"/>
        <end position="958"/>
    </location>
</feature>
<dbReference type="OrthoDB" id="409543at2759"/>
<dbReference type="AlphaFoldDB" id="A0A086JLE9"/>
<feature type="compositionally biased region" description="Polar residues" evidence="1">
    <location>
        <begin position="632"/>
        <end position="645"/>
    </location>
</feature>
<proteinExistence type="predicted"/>
<dbReference type="VEuPathDB" id="ToxoDB:TGP89_266320"/>
<dbReference type="Gene3D" id="3.90.550.20">
    <property type="match status" value="1"/>
</dbReference>
<evidence type="ECO:0000256" key="1">
    <source>
        <dbReference type="SAM" id="MobiDB-lite"/>
    </source>
</evidence>
<dbReference type="Proteomes" id="UP000028828">
    <property type="component" value="Unassembled WGS sequence"/>
</dbReference>
<feature type="transmembrane region" description="Helical" evidence="2">
    <location>
        <begin position="164"/>
        <end position="186"/>
    </location>
</feature>
<sequence>MAHSWMPGFFCLASGVSITGIVPSVCSVGGASEMMADARRGPPGTTRKTSTSSVGSQNRISLDLQASPSASPSSPVSSPSLCALECSSDPEPDDGEDGALLNVACSRFSSEGDAIRLRQRDASLKPEHAHRSFLSQFTNAVSAETGGQDCQRFEERSAMRGRRVFSQVVLSLFVLVIVYTIVSSFFSLVRLRADVPDGASARSSLFSFFSFFSEEEEEEDAGVQSLRRLATLSSIPVSVENFARIAAPSLLLLASDDAAFHPAFFSSPSRAAPSAAPRSDGLSSLSSPLPSTSSAVRPSAASPSFVESEESEEAQALARERAAASPLTCVELIAVPSDDSQVGGDASLAASLLSILEGSSSGGVDALESNEMFRSLLERVKKRASSQLDAKAPWTLERAALHAGAADKRGEPEGSGDASAGGARRRPSASLFLPNWRVVASGKTPISASRFGAYTEADLRRHVCVSVDREYGVRFVSLLSALASPVSEEREDADREGSLAGQRESRTASQQSPSPPSPEDACSGRVSLYDGCSSLPIRLRPLSASPSSSSPSSSSSSPSSSPSSFGSHLGEERFVAHMYWGGTEPLTAKELWSIDSFFASAPRSTLRLHVVFPTPDEDDFLWDSGEAAGSVSPRNQDAGASSETGSKGKENMGGGNFFASWRRRKSDAMRRRIESVRGLHLSQLQLFWRKGYDLQYVQHVTLKPYLVDTPLAARASSLRVSSLADNSALFGLLRHARQATVSDILRVLFLYKEGGLYLDVDVLTLRSFASLPSFLVCENPNFERDEAGLRPPRDDTQAAAKAAQKAWARQRSRDRTAFRPCELTNSVFKFKKKSHLFLRDLLHYIDRHLAAASVGRLAVGKWGILGPLAFRAVFYRRWVTAGVAGVWQEREREEAEAQERTEGAKAQRRRKPLQQSEETWYVLRFANSPPKPRRLPGAASPTSLEVGESREGDAGDGKEQEEEAAVGPFVRPLWLFGSLSFEPLQPGPQRGRFPVLESDIFWTEERSAEGFLELQILGKSGPFHGLHLFSKALFSKRNEGFLSALRAEPLSVVGILQKTFCTAYCGNDMLRIFSGEEIRQRVPDAVLDKIKAVLSWL</sequence>
<dbReference type="SUPFAM" id="SSF53448">
    <property type="entry name" value="Nucleotide-diphospho-sugar transferases"/>
    <property type="match status" value="1"/>
</dbReference>
<feature type="compositionally biased region" description="Polar residues" evidence="1">
    <location>
        <begin position="46"/>
        <end position="60"/>
    </location>
</feature>
<evidence type="ECO:0000256" key="3">
    <source>
        <dbReference type="SAM" id="SignalP"/>
    </source>
</evidence>